<reference evidence="2 3" key="1">
    <citation type="submission" date="2018-03" db="EMBL/GenBank/DDBJ databases">
        <title>Draft Genome Sequences of the Obligatory Marine Myxobacteria Enhygromyxa salina SWB007.</title>
        <authorList>
            <person name="Poehlein A."/>
            <person name="Moghaddam J.A."/>
            <person name="Harms H."/>
            <person name="Alanjari M."/>
            <person name="Koenig G.M."/>
            <person name="Daniel R."/>
            <person name="Schaeberle T.F."/>
        </authorList>
    </citation>
    <scope>NUCLEOTIDE SEQUENCE [LARGE SCALE GENOMIC DNA]</scope>
    <source>
        <strain evidence="2 3">SWB007</strain>
    </source>
</reference>
<dbReference type="InterPro" id="IPR052181">
    <property type="entry name" value="5hmC_binding"/>
</dbReference>
<sequence length="166" mass="19005">MSKARRKRQYWLMKSEPDVYSIDDLERAGQGEWEGVRNYQARNMMRDEMAIGDLVLFYHSNAKPPGVAGVARIAAEAYPDHHAFDPDSNYYDPKSDPDNPRWVMVDVAFVEKLPEFVSLETLKDEASGPLEGMLVVRRGQRLSIQPVDKAHFVRVLQLGKAKTRVR</sequence>
<gene>
    <name evidence="2" type="ORF">ENSA7_66110</name>
</gene>
<protein>
    <submittedName>
        <fullName evidence="2">EVE domain protein</fullName>
    </submittedName>
</protein>
<name>A0A2S9XZ34_9BACT</name>
<dbReference type="Proteomes" id="UP000238823">
    <property type="component" value="Unassembled WGS sequence"/>
</dbReference>
<organism evidence="2 3">
    <name type="scientific">Enhygromyxa salina</name>
    <dbReference type="NCBI Taxonomy" id="215803"/>
    <lineage>
        <taxon>Bacteria</taxon>
        <taxon>Pseudomonadati</taxon>
        <taxon>Myxococcota</taxon>
        <taxon>Polyangia</taxon>
        <taxon>Nannocystales</taxon>
        <taxon>Nannocystaceae</taxon>
        <taxon>Enhygromyxa</taxon>
    </lineage>
</organism>
<dbReference type="CDD" id="cd21133">
    <property type="entry name" value="EVE"/>
    <property type="match status" value="1"/>
</dbReference>
<dbReference type="PANTHER" id="PTHR14087">
    <property type="entry name" value="THYMOCYTE NUCLEAR PROTEIN 1"/>
    <property type="match status" value="1"/>
</dbReference>
<accession>A0A2S9XZ34</accession>
<dbReference type="PANTHER" id="PTHR14087:SF7">
    <property type="entry name" value="THYMOCYTE NUCLEAR PROTEIN 1"/>
    <property type="match status" value="1"/>
</dbReference>
<feature type="domain" description="EVE" evidence="1">
    <location>
        <begin position="9"/>
        <end position="157"/>
    </location>
</feature>
<dbReference type="AlphaFoldDB" id="A0A2S9XZ34"/>
<dbReference type="InterPro" id="IPR015947">
    <property type="entry name" value="PUA-like_sf"/>
</dbReference>
<proteinExistence type="predicted"/>
<dbReference type="SUPFAM" id="SSF88697">
    <property type="entry name" value="PUA domain-like"/>
    <property type="match status" value="1"/>
</dbReference>
<comment type="caution">
    <text evidence="2">The sequence shown here is derived from an EMBL/GenBank/DDBJ whole genome shotgun (WGS) entry which is preliminary data.</text>
</comment>
<evidence type="ECO:0000313" key="3">
    <source>
        <dbReference type="Proteomes" id="UP000238823"/>
    </source>
</evidence>
<dbReference type="OrthoDB" id="9791347at2"/>
<dbReference type="EMBL" id="PVNL01000126">
    <property type="protein sequence ID" value="PRP98114.1"/>
    <property type="molecule type" value="Genomic_DNA"/>
</dbReference>
<evidence type="ECO:0000259" key="1">
    <source>
        <dbReference type="Pfam" id="PF01878"/>
    </source>
</evidence>
<evidence type="ECO:0000313" key="2">
    <source>
        <dbReference type="EMBL" id="PRP98114.1"/>
    </source>
</evidence>
<dbReference type="FunFam" id="3.10.590.10:FF:000006">
    <property type="entry name" value="Chromosome 7, whole genome shotgun sequence"/>
    <property type="match status" value="1"/>
</dbReference>
<dbReference type="RefSeq" id="WP_106093446.1">
    <property type="nucleotide sequence ID" value="NZ_PVNL01000126.1"/>
</dbReference>
<dbReference type="Pfam" id="PF01878">
    <property type="entry name" value="EVE"/>
    <property type="match status" value="1"/>
</dbReference>
<dbReference type="Gene3D" id="3.10.590.10">
    <property type="entry name" value="ph1033 like domains"/>
    <property type="match status" value="1"/>
</dbReference>
<dbReference type="InterPro" id="IPR047197">
    <property type="entry name" value="THYN1-like_EVE"/>
</dbReference>
<dbReference type="InterPro" id="IPR002740">
    <property type="entry name" value="EVE_domain"/>
</dbReference>